<comment type="caution">
    <text evidence="3">The sequence shown here is derived from an EMBL/GenBank/DDBJ whole genome shotgun (WGS) entry which is preliminary data.</text>
</comment>
<evidence type="ECO:0000313" key="3">
    <source>
        <dbReference type="EMBL" id="KAA8898712.1"/>
    </source>
</evidence>
<feature type="compositionally biased region" description="Polar residues" evidence="1">
    <location>
        <begin position="110"/>
        <end position="119"/>
    </location>
</feature>
<dbReference type="RefSeq" id="XP_034010637.1">
    <property type="nucleotide sequence ID" value="XM_034157442.1"/>
</dbReference>
<dbReference type="Gene3D" id="3.40.525.10">
    <property type="entry name" value="CRAL-TRIO lipid binding domain"/>
    <property type="match status" value="1"/>
</dbReference>
<feature type="region of interest" description="Disordered" evidence="1">
    <location>
        <begin position="451"/>
        <end position="474"/>
    </location>
</feature>
<feature type="compositionally biased region" description="Basic and acidic residues" evidence="1">
    <location>
        <begin position="22"/>
        <end position="34"/>
    </location>
</feature>
<dbReference type="InterPro" id="IPR036273">
    <property type="entry name" value="CRAL/TRIO_N_dom_sf"/>
</dbReference>
<dbReference type="SMART" id="SM01100">
    <property type="entry name" value="CRAL_TRIO_N"/>
    <property type="match status" value="1"/>
</dbReference>
<feature type="domain" description="CRAL-TRIO" evidence="2">
    <location>
        <begin position="592"/>
        <end position="740"/>
    </location>
</feature>
<name>A0A642UGY9_DIURU</name>
<dbReference type="SUPFAM" id="SSF46938">
    <property type="entry name" value="CRAL/TRIO N-terminal domain"/>
    <property type="match status" value="1"/>
</dbReference>
<dbReference type="Pfam" id="PF00650">
    <property type="entry name" value="CRAL_TRIO"/>
    <property type="match status" value="1"/>
</dbReference>
<accession>A0A642UGY9</accession>
<feature type="region of interest" description="Disordered" evidence="1">
    <location>
        <begin position="71"/>
        <end position="246"/>
    </location>
</feature>
<keyword evidence="4" id="KW-1185">Reference proteome</keyword>
<dbReference type="InterPro" id="IPR052432">
    <property type="entry name" value="PITP/CRAL-TRIO"/>
</dbReference>
<dbReference type="InterPro" id="IPR036865">
    <property type="entry name" value="CRAL-TRIO_dom_sf"/>
</dbReference>
<dbReference type="GeneID" id="54783207"/>
<feature type="compositionally biased region" description="Basic residues" evidence="1">
    <location>
        <begin position="73"/>
        <end position="87"/>
    </location>
</feature>
<dbReference type="OrthoDB" id="43460at2759"/>
<dbReference type="PANTHER" id="PTHR46590">
    <property type="entry name" value="PHOSPHATIDYLINOSITOL TRANSFER PROTEIN CSR1-RELATED"/>
    <property type="match status" value="1"/>
</dbReference>
<dbReference type="InterPro" id="IPR011074">
    <property type="entry name" value="CRAL/TRIO_N_dom"/>
</dbReference>
<dbReference type="EMBL" id="SWFT01000137">
    <property type="protein sequence ID" value="KAA8898712.1"/>
    <property type="molecule type" value="Genomic_DNA"/>
</dbReference>
<feature type="region of interest" description="Disordered" evidence="1">
    <location>
        <begin position="365"/>
        <end position="387"/>
    </location>
</feature>
<gene>
    <name evidence="3" type="ORF">DIURU_004556</name>
</gene>
<feature type="compositionally biased region" description="Low complexity" evidence="1">
    <location>
        <begin position="461"/>
        <end position="474"/>
    </location>
</feature>
<sequence length="831" mass="96914">MDTTVAIQRVRSRESRRHRRPSRSDPVDDVHESQHQTYRSIVLTPKRWFHDWHIDDEAHHTISAVNAMVPPPVRKHRHGSTSSHHSRHTFEVPDAPLPQYYDSNSRKGSNETGNGSVLTNERRSSAQSAQSTQSRRSREERHKERHQRRARSQDGRRRSRRNDDDDAQSVRSRRRRNDDDNQSIRSRRRRKDDDDTQSIRSRRRHRDDDDNVSVRSRRRHRDDDDAQSIRSRRRQDRSEERSLRSVRSFESLRSAGRRLRRVPSGKILHGVRLPAIPATKKEGRIQTLTGAQEVTYKRLWAEILYAWGYPIDIDISDIGYSSCYVPSSSTMNRDNYVLVRSVTRASGKSTKSTKSGFSLFRSRTKDDSLRQVNTQRSGSPPPNSRRMNEIMYSRHRYEPIVCPTDPVINAYVNVFKLSYEFANDYIPSDNEDNDPSDDEELHFEVASFDSFKTAQSEPKPRVTTRTPPTSSSSMRVPLIGEDFKVYKYGDVPKARMVQHPESNPDLQRYPPIVFQKQWLAACRNDLPDNFILRFVRARKWDVDKSIKMLSESIAWRLENPANDWLFEGDGPSYLQGRNQGMIRNFTREKSWVSGVDREGCPIFWFQARKHFGSDSPAPETERYAVLQIEWVRLFLQEVSDGVDNCSIVFDLTGFTLKNADYSAIKFLAVVFEAHYPDCLGRVVIYNAPWIFSTVWNIIKHWFDPVVAAKIHFAKNYQELKEHIDPIHIPTEYGGKSVSAPEYPVPMPGDDRPPLKKDAEYRRLRLERDWLIMKFLTASVKWVEAIDPDESERYLQEKIALNIAISENYCKLDPYIRCRGIYDRNGTLKVRS</sequence>
<dbReference type="OMA" id="FANDYIP"/>
<protein>
    <recommendedName>
        <fullName evidence="2">CRAL-TRIO domain-containing protein</fullName>
    </recommendedName>
</protein>
<dbReference type="CDD" id="cd00170">
    <property type="entry name" value="SEC14"/>
    <property type="match status" value="1"/>
</dbReference>
<evidence type="ECO:0000313" key="4">
    <source>
        <dbReference type="Proteomes" id="UP000449547"/>
    </source>
</evidence>
<dbReference type="AlphaFoldDB" id="A0A642UGY9"/>
<evidence type="ECO:0000256" key="1">
    <source>
        <dbReference type="SAM" id="MobiDB-lite"/>
    </source>
</evidence>
<organism evidence="3 4">
    <name type="scientific">Diutina rugosa</name>
    <name type="common">Yeast</name>
    <name type="synonym">Candida rugosa</name>
    <dbReference type="NCBI Taxonomy" id="5481"/>
    <lineage>
        <taxon>Eukaryota</taxon>
        <taxon>Fungi</taxon>
        <taxon>Dikarya</taxon>
        <taxon>Ascomycota</taxon>
        <taxon>Saccharomycotina</taxon>
        <taxon>Pichiomycetes</taxon>
        <taxon>Debaryomycetaceae</taxon>
        <taxon>Diutina</taxon>
    </lineage>
</organism>
<dbReference type="InterPro" id="IPR001251">
    <property type="entry name" value="CRAL-TRIO_dom"/>
</dbReference>
<evidence type="ECO:0000259" key="2">
    <source>
        <dbReference type="PROSITE" id="PS50191"/>
    </source>
</evidence>
<dbReference type="Proteomes" id="UP000449547">
    <property type="component" value="Unassembled WGS sequence"/>
</dbReference>
<proteinExistence type="predicted"/>
<dbReference type="SMART" id="SM00516">
    <property type="entry name" value="SEC14"/>
    <property type="match status" value="1"/>
</dbReference>
<dbReference type="PANTHER" id="PTHR46590:SF1">
    <property type="entry name" value="PHOSPHATIDYLINOSITOL TRANSFER PROTEIN CSR1"/>
    <property type="match status" value="1"/>
</dbReference>
<dbReference type="SUPFAM" id="SSF52087">
    <property type="entry name" value="CRAL/TRIO domain"/>
    <property type="match status" value="1"/>
</dbReference>
<dbReference type="VEuPathDB" id="FungiDB:DIURU_004556"/>
<reference evidence="3 4" key="1">
    <citation type="submission" date="2019-07" db="EMBL/GenBank/DDBJ databases">
        <title>Genome assembly of two rare yeast pathogens: Diutina rugosa and Trichomonascus ciferrii.</title>
        <authorList>
            <person name="Mixao V."/>
            <person name="Saus E."/>
            <person name="Hansen A."/>
            <person name="Lass-Flor C."/>
            <person name="Gabaldon T."/>
        </authorList>
    </citation>
    <scope>NUCLEOTIDE SEQUENCE [LARGE SCALE GENOMIC DNA]</scope>
    <source>
        <strain evidence="3 4">CBS 613</strain>
    </source>
</reference>
<dbReference type="Pfam" id="PF03765">
    <property type="entry name" value="CRAL_TRIO_N"/>
    <property type="match status" value="1"/>
</dbReference>
<feature type="region of interest" description="Disordered" evidence="1">
    <location>
        <begin position="1"/>
        <end position="36"/>
    </location>
</feature>
<dbReference type="PROSITE" id="PS50191">
    <property type="entry name" value="CRAL_TRIO"/>
    <property type="match status" value="1"/>
</dbReference>
<feature type="compositionally biased region" description="Low complexity" evidence="1">
    <location>
        <begin position="125"/>
        <end position="134"/>
    </location>
</feature>